<evidence type="ECO:0000313" key="3">
    <source>
        <dbReference type="EMBL" id="KAK9768725.1"/>
    </source>
</evidence>
<evidence type="ECO:0000256" key="1">
    <source>
        <dbReference type="SAM" id="MobiDB-lite"/>
    </source>
</evidence>
<feature type="signal peptide" evidence="2">
    <location>
        <begin position="1"/>
        <end position="22"/>
    </location>
</feature>
<dbReference type="Proteomes" id="UP001479436">
    <property type="component" value="Unassembled WGS sequence"/>
</dbReference>
<dbReference type="EMBL" id="JASJQH010000007">
    <property type="protein sequence ID" value="KAK9768725.1"/>
    <property type="molecule type" value="Genomic_DNA"/>
</dbReference>
<proteinExistence type="predicted"/>
<feature type="chain" id="PRO_5045752169" evidence="2">
    <location>
        <begin position="23"/>
        <end position="223"/>
    </location>
</feature>
<comment type="caution">
    <text evidence="3">The sequence shown here is derived from an EMBL/GenBank/DDBJ whole genome shotgun (WGS) entry which is preliminary data.</text>
</comment>
<reference evidence="3 4" key="1">
    <citation type="submission" date="2023-04" db="EMBL/GenBank/DDBJ databases">
        <title>Genome of Basidiobolus ranarum AG-B5.</title>
        <authorList>
            <person name="Stajich J.E."/>
            <person name="Carter-House D."/>
            <person name="Gryganskyi A."/>
        </authorList>
    </citation>
    <scope>NUCLEOTIDE SEQUENCE [LARGE SCALE GENOMIC DNA]</scope>
    <source>
        <strain evidence="3 4">AG-B5</strain>
    </source>
</reference>
<protein>
    <submittedName>
        <fullName evidence="3">Uncharacterized protein</fullName>
    </submittedName>
</protein>
<keyword evidence="2" id="KW-0732">Signal</keyword>
<evidence type="ECO:0000313" key="4">
    <source>
        <dbReference type="Proteomes" id="UP001479436"/>
    </source>
</evidence>
<gene>
    <name evidence="3" type="ORF">K7432_000408</name>
</gene>
<feature type="region of interest" description="Disordered" evidence="1">
    <location>
        <begin position="123"/>
        <end position="152"/>
    </location>
</feature>
<name>A0ABR2X4R9_9FUNG</name>
<organism evidence="3 4">
    <name type="scientific">Basidiobolus ranarum</name>
    <dbReference type="NCBI Taxonomy" id="34480"/>
    <lineage>
        <taxon>Eukaryota</taxon>
        <taxon>Fungi</taxon>
        <taxon>Fungi incertae sedis</taxon>
        <taxon>Zoopagomycota</taxon>
        <taxon>Entomophthoromycotina</taxon>
        <taxon>Basidiobolomycetes</taxon>
        <taxon>Basidiobolales</taxon>
        <taxon>Basidiobolaceae</taxon>
        <taxon>Basidiobolus</taxon>
    </lineage>
</organism>
<keyword evidence="4" id="KW-1185">Reference proteome</keyword>
<sequence length="223" mass="25236">MIYASSKLFVFFLINPFVATLAATVIQDNVSPPNVVSFENEIPAVKETHNYLGGRFRQRGRDIIAQELDGGSRVQELLHNVRPLSKNYLRAPDTYFKRPRIFNVDKNGEDSLKDNLLLSKSKVVRERSSSAKNGKSLKKHSRNDLKQPHGATTTSWARLLTAKMATVMKNKGISKSAFHDFVEQAILEVLRENEEITSKNLSTELNDRSKDIIASNEDNFEEN</sequence>
<accession>A0ABR2X4R9</accession>
<evidence type="ECO:0000256" key="2">
    <source>
        <dbReference type="SAM" id="SignalP"/>
    </source>
</evidence>